<name>A0A6P1BCL0_9BRAD</name>
<comment type="caution">
    <text evidence="1">The sequence shown here is derived from an EMBL/GenBank/DDBJ whole genome shotgun (WGS) entry which is preliminary data.</text>
</comment>
<reference evidence="1 2" key="1">
    <citation type="journal article" date="2020" name="Arch. Microbiol.">
        <title>Bradyrhizobium uaiense sp. nov., a new highly efficient cowpea symbiont.</title>
        <authorList>
            <person name="Cabral Michel D."/>
            <person name="Azarias Guimaraes A."/>
            <person name="Martins da Costa E."/>
            <person name="Soares de Carvalho T."/>
            <person name="Balsanelli E."/>
            <person name="Willems A."/>
            <person name="Maltempi de Souza E."/>
            <person name="de Souza Moreira F.M."/>
        </authorList>
    </citation>
    <scope>NUCLEOTIDE SEQUENCE [LARGE SCALE GENOMIC DNA]</scope>
    <source>
        <strain evidence="1 2">UFLA 03-164</strain>
    </source>
</reference>
<dbReference type="RefSeq" id="WP_163152760.1">
    <property type="nucleotide sequence ID" value="NZ_VKHP01000025.1"/>
</dbReference>
<keyword evidence="2" id="KW-1185">Reference proteome</keyword>
<sequence>MAEENKELAASLKELTEAAKSPEGARNILAMLFPKADQVLETYISSEQGNAYALKRQRRISQQEFASTYFRLDPVPISWSRSELEGLFKLGPQRALDAVEARVEKYDEKDNARLRRQFLEFLTAALSERGAFSSEWFYRLMKVSPMYILHRERKPWDLLSDDGLLIFDRLLFQVLRPLSPEERYLLIVERLAQLEDLSVFAGFFRSAAGDINPDGSRTKDVPFFGARTEELRDQLVVMVRQLALSGRFWDQISPVQLLWFWWGANHEEEVREFLQKSVQDPTTLKRVLDASISPVVSSAGNYERVSRSFERLIDLNALKERALDLLDGPPNEENTTAVSRFLRALERSESSSF</sequence>
<accession>A0A6P1BCL0</accession>
<dbReference type="EMBL" id="VKHP01000025">
    <property type="protein sequence ID" value="NEU96023.1"/>
    <property type="molecule type" value="Genomic_DNA"/>
</dbReference>
<evidence type="ECO:0000313" key="1">
    <source>
        <dbReference type="EMBL" id="NEU96023.1"/>
    </source>
</evidence>
<gene>
    <name evidence="1" type="ORF">FNJ47_09315</name>
</gene>
<dbReference type="AlphaFoldDB" id="A0A6P1BCL0"/>
<proteinExistence type="predicted"/>
<protein>
    <submittedName>
        <fullName evidence="1">Uncharacterized protein</fullName>
    </submittedName>
</protein>
<dbReference type="Proteomes" id="UP000468531">
    <property type="component" value="Unassembled WGS sequence"/>
</dbReference>
<evidence type="ECO:0000313" key="2">
    <source>
        <dbReference type="Proteomes" id="UP000468531"/>
    </source>
</evidence>
<organism evidence="1 2">
    <name type="scientific">Bradyrhizobium uaiense</name>
    <dbReference type="NCBI Taxonomy" id="2594946"/>
    <lineage>
        <taxon>Bacteria</taxon>
        <taxon>Pseudomonadati</taxon>
        <taxon>Pseudomonadota</taxon>
        <taxon>Alphaproteobacteria</taxon>
        <taxon>Hyphomicrobiales</taxon>
        <taxon>Nitrobacteraceae</taxon>
        <taxon>Bradyrhizobium</taxon>
    </lineage>
</organism>